<name>I0LBV4_9ACTN</name>
<dbReference type="STRING" id="1150864.MILUP08_46196"/>
<gene>
    <name evidence="5" type="ORF">MILUP08_46196</name>
</gene>
<keyword evidence="2" id="KW-1133">Transmembrane helix</keyword>
<dbReference type="Pfam" id="PF08341">
    <property type="entry name" value="TED"/>
    <property type="match status" value="1"/>
</dbReference>
<comment type="caution">
    <text evidence="5">The sequence shown here is derived from an EMBL/GenBank/DDBJ whole genome shotgun (WGS) entry which is preliminary data.</text>
</comment>
<dbReference type="InterPro" id="IPR023849">
    <property type="entry name" value="TQXA_dom"/>
</dbReference>
<keyword evidence="2" id="KW-0472">Membrane</keyword>
<evidence type="ECO:0000259" key="4">
    <source>
        <dbReference type="Pfam" id="PF08341"/>
    </source>
</evidence>
<dbReference type="AlphaFoldDB" id="I0LBV4"/>
<reference evidence="6" key="1">
    <citation type="journal article" date="2012" name="J. Bacteriol.">
        <title>Genome Sequence of Micromonospora lupini Lupac 08, Isolated from Root Nodules of Lupinus angustifolius.</title>
        <authorList>
            <person name="Alonso-Vega P."/>
            <person name="Normand P."/>
            <person name="Bacigalupe R."/>
            <person name="Pujic P."/>
            <person name="Lajus A."/>
            <person name="Vallenet D."/>
            <person name="Carro L."/>
            <person name="Coll P."/>
            <person name="Trujillo M.E."/>
        </authorList>
    </citation>
    <scope>NUCLEOTIDE SEQUENCE [LARGE SCALE GENOMIC DNA]</scope>
    <source>
        <strain evidence="6">Lupac 08</strain>
    </source>
</reference>
<feature type="chain" id="PRO_5038914530" evidence="3">
    <location>
        <begin position="25"/>
        <end position="389"/>
    </location>
</feature>
<keyword evidence="3" id="KW-0732">Signal</keyword>
<dbReference type="EMBL" id="CAIE01000040">
    <property type="protein sequence ID" value="CCH21301.1"/>
    <property type="molecule type" value="Genomic_DNA"/>
</dbReference>
<dbReference type="Gene3D" id="1.10.150.480">
    <property type="match status" value="1"/>
</dbReference>
<dbReference type="NCBIfam" id="TIGR03934">
    <property type="entry name" value="TQXA_dom"/>
    <property type="match status" value="1"/>
</dbReference>
<organism evidence="5 6">
    <name type="scientific">Micromonospora lupini str. Lupac 08</name>
    <dbReference type="NCBI Taxonomy" id="1150864"/>
    <lineage>
        <taxon>Bacteria</taxon>
        <taxon>Bacillati</taxon>
        <taxon>Actinomycetota</taxon>
        <taxon>Actinomycetes</taxon>
        <taxon>Micromonosporales</taxon>
        <taxon>Micromonosporaceae</taxon>
        <taxon>Micromonospora</taxon>
    </lineage>
</organism>
<feature type="signal peptide" evidence="3">
    <location>
        <begin position="1"/>
        <end position="24"/>
    </location>
</feature>
<feature type="region of interest" description="Disordered" evidence="1">
    <location>
        <begin position="304"/>
        <end position="349"/>
    </location>
</feature>
<dbReference type="eggNOG" id="COG3468">
    <property type="taxonomic scope" value="Bacteria"/>
</dbReference>
<proteinExistence type="predicted"/>
<sequence length="389" mass="39267">MMFGQRGRHWARVALAAVAGGALALGVAGAAAAAPATGVAKVVDGTEVTLKLDGKKRTTSALALKIDGKLVPAFCIDYHTSVKLDGKYEEGTWDKSEVQNLGKVQWVLTHGYPNADSTALLAAAGVQTKIGKKQLDTLLYFGTQTAVWHFSDGIELGAWEKGLQAPNQYEVITKVRDYLITNATDQPEPRADLAVDPASATATVGGKAGPFTVKGPAGAITVAATGGTAVDAEGKPVTTTTNGGQFWLAAEAAGTVDVTLTAQDSVSFGRVFLFSGGAKKAQKLILGGSTGTTVTARAAATFTATPATPPATSSPTPSASASPTTPSATPSESAQPASPAPSTSPASNGGALPLTGSPIAMAATAGLLLLAAGAVAVLLVRRRKVRFTA</sequence>
<keyword evidence="2" id="KW-0812">Transmembrane</keyword>
<dbReference type="Proteomes" id="UP000003448">
    <property type="component" value="Unassembled WGS sequence"/>
</dbReference>
<evidence type="ECO:0000256" key="2">
    <source>
        <dbReference type="SAM" id="Phobius"/>
    </source>
</evidence>
<evidence type="ECO:0000313" key="5">
    <source>
        <dbReference type="EMBL" id="CCH21301.1"/>
    </source>
</evidence>
<dbReference type="NCBIfam" id="TIGR01167">
    <property type="entry name" value="LPXTG_anchor"/>
    <property type="match status" value="1"/>
</dbReference>
<feature type="compositionally biased region" description="Low complexity" evidence="1">
    <location>
        <begin position="304"/>
        <end position="347"/>
    </location>
</feature>
<feature type="transmembrane region" description="Helical" evidence="2">
    <location>
        <begin position="359"/>
        <end position="380"/>
    </location>
</feature>
<protein>
    <submittedName>
        <fullName evidence="5">Putative LPXTG-motif cell wall anchor</fullName>
    </submittedName>
</protein>
<evidence type="ECO:0000313" key="6">
    <source>
        <dbReference type="Proteomes" id="UP000003448"/>
    </source>
</evidence>
<feature type="domain" description="Thioester" evidence="4">
    <location>
        <begin position="72"/>
        <end position="184"/>
    </location>
</feature>
<evidence type="ECO:0000256" key="1">
    <source>
        <dbReference type="SAM" id="MobiDB-lite"/>
    </source>
</evidence>
<keyword evidence="6" id="KW-1185">Reference proteome</keyword>
<accession>I0LBV4</accession>
<dbReference type="InterPro" id="IPR013552">
    <property type="entry name" value="Thioester_dom"/>
</dbReference>
<evidence type="ECO:0000256" key="3">
    <source>
        <dbReference type="SAM" id="SignalP"/>
    </source>
</evidence>